<gene>
    <name evidence="10" type="ORF">J2S19_003373</name>
</gene>
<evidence type="ECO:0000256" key="3">
    <source>
        <dbReference type="ARBA" id="ARBA00022475"/>
    </source>
</evidence>
<dbReference type="InterPro" id="IPR048454">
    <property type="entry name" value="YetF_N"/>
</dbReference>
<feature type="domain" description="YetF-like N-terminal transmembrane" evidence="9">
    <location>
        <begin position="6"/>
        <end position="78"/>
    </location>
</feature>
<evidence type="ECO:0000256" key="6">
    <source>
        <dbReference type="ARBA" id="ARBA00023136"/>
    </source>
</evidence>
<evidence type="ECO:0000256" key="2">
    <source>
        <dbReference type="ARBA" id="ARBA00006448"/>
    </source>
</evidence>
<feature type="transmembrane region" description="Helical" evidence="7">
    <location>
        <begin position="33"/>
        <end position="53"/>
    </location>
</feature>
<keyword evidence="6 7" id="KW-0472">Membrane</keyword>
<comment type="caution">
    <text evidence="10">The sequence shown here is derived from an EMBL/GenBank/DDBJ whole genome shotgun (WGS) entry which is preliminary data.</text>
</comment>
<evidence type="ECO:0000256" key="5">
    <source>
        <dbReference type="ARBA" id="ARBA00022989"/>
    </source>
</evidence>
<sequence>MNEYVVIAGRALLSFIILFSLARMLGKKQISQLTFFDYVVGIAIGTMAASIAINTSIKYTYGIIGLIVYSIMSLLISFGALKSFKFRDLVESSPSILIKDGKILEENLAKHKMTFDDLLNGLRVKSAFNVSEVELAMLETDGQISVMKKPEYQALTPKDIGLSVEADHAPSLIIIDGTLLEKRLNYLGYKEEWLLTEIKKKGATTIKDVFLAQINSNGTVYVDLYDDKKKFQQNSQKQELASRLRKIQADIESIATQTSDNNAKNMYYTQSIELDNMIKKLNPVLKE</sequence>
<dbReference type="Pfam" id="PF20730">
    <property type="entry name" value="YetF_N"/>
    <property type="match status" value="1"/>
</dbReference>
<name>A0ABT9ZIJ2_9BACI</name>
<proteinExistence type="inferred from homology"/>
<evidence type="ECO:0000256" key="4">
    <source>
        <dbReference type="ARBA" id="ARBA00022692"/>
    </source>
</evidence>
<evidence type="ECO:0000256" key="1">
    <source>
        <dbReference type="ARBA" id="ARBA00004651"/>
    </source>
</evidence>
<dbReference type="InterPro" id="IPR023090">
    <property type="entry name" value="UPF0702_alpha/beta_dom_sf"/>
</dbReference>
<comment type="similarity">
    <text evidence="2">Belongs to the UPF0702 family.</text>
</comment>
<dbReference type="Proteomes" id="UP001234495">
    <property type="component" value="Unassembled WGS sequence"/>
</dbReference>
<protein>
    <submittedName>
        <fullName evidence="10">Uncharacterized membrane protein YcaP (DUF421 family)</fullName>
    </submittedName>
</protein>
<comment type="subcellular location">
    <subcellularLocation>
        <location evidence="1">Cell membrane</location>
        <topology evidence="1">Multi-pass membrane protein</topology>
    </subcellularLocation>
</comment>
<feature type="transmembrane region" description="Helical" evidence="7">
    <location>
        <begin position="59"/>
        <end position="81"/>
    </location>
</feature>
<reference evidence="10 11" key="1">
    <citation type="submission" date="2023-07" db="EMBL/GenBank/DDBJ databases">
        <title>Genomic Encyclopedia of Type Strains, Phase IV (KMG-IV): sequencing the most valuable type-strain genomes for metagenomic binning, comparative biology and taxonomic classification.</title>
        <authorList>
            <person name="Goeker M."/>
        </authorList>
    </citation>
    <scope>NUCLEOTIDE SEQUENCE [LARGE SCALE GENOMIC DNA]</scope>
    <source>
        <strain evidence="10 11">DSM 29005</strain>
    </source>
</reference>
<dbReference type="InterPro" id="IPR007353">
    <property type="entry name" value="DUF421"/>
</dbReference>
<keyword evidence="3" id="KW-1003">Cell membrane</keyword>
<evidence type="ECO:0000259" key="8">
    <source>
        <dbReference type="Pfam" id="PF04239"/>
    </source>
</evidence>
<dbReference type="Pfam" id="PF07870">
    <property type="entry name" value="DUF1657"/>
    <property type="match status" value="1"/>
</dbReference>
<evidence type="ECO:0000259" key="9">
    <source>
        <dbReference type="Pfam" id="PF20730"/>
    </source>
</evidence>
<keyword evidence="5 7" id="KW-1133">Transmembrane helix</keyword>
<dbReference type="InterPro" id="IPR012452">
    <property type="entry name" value="DUF1657"/>
</dbReference>
<feature type="domain" description="YetF C-terminal" evidence="8">
    <location>
        <begin position="82"/>
        <end position="215"/>
    </location>
</feature>
<dbReference type="EMBL" id="JAUSUD010000017">
    <property type="protein sequence ID" value="MDQ0232088.1"/>
    <property type="molecule type" value="Genomic_DNA"/>
</dbReference>
<evidence type="ECO:0000313" key="11">
    <source>
        <dbReference type="Proteomes" id="UP001234495"/>
    </source>
</evidence>
<dbReference type="PANTHER" id="PTHR34582">
    <property type="entry name" value="UPF0702 TRANSMEMBRANE PROTEIN YCAP"/>
    <property type="match status" value="1"/>
</dbReference>
<keyword evidence="11" id="KW-1185">Reference proteome</keyword>
<accession>A0ABT9ZIJ2</accession>
<dbReference type="Pfam" id="PF04239">
    <property type="entry name" value="DUF421"/>
    <property type="match status" value="1"/>
</dbReference>
<dbReference type="Gene3D" id="3.30.240.20">
    <property type="entry name" value="bsu07140 like domains"/>
    <property type="match status" value="2"/>
</dbReference>
<evidence type="ECO:0000313" key="10">
    <source>
        <dbReference type="EMBL" id="MDQ0232088.1"/>
    </source>
</evidence>
<keyword evidence="4 7" id="KW-0812">Transmembrane</keyword>
<dbReference type="PANTHER" id="PTHR34582:SF7">
    <property type="entry name" value="UPF0702 TRANSMEMBRANE PROTEIN YDFS"/>
    <property type="match status" value="1"/>
</dbReference>
<evidence type="ECO:0000256" key="7">
    <source>
        <dbReference type="SAM" id="Phobius"/>
    </source>
</evidence>
<dbReference type="RefSeq" id="WP_307344094.1">
    <property type="nucleotide sequence ID" value="NZ_JAUSUD010000017.1"/>
</dbReference>
<feature type="transmembrane region" description="Helical" evidence="7">
    <location>
        <begin position="6"/>
        <end position="26"/>
    </location>
</feature>
<organism evidence="10 11">
    <name type="scientific">Metabacillus malikii</name>
    <dbReference type="NCBI Taxonomy" id="1504265"/>
    <lineage>
        <taxon>Bacteria</taxon>
        <taxon>Bacillati</taxon>
        <taxon>Bacillota</taxon>
        <taxon>Bacilli</taxon>
        <taxon>Bacillales</taxon>
        <taxon>Bacillaceae</taxon>
        <taxon>Metabacillus</taxon>
    </lineage>
</organism>